<evidence type="ECO:0000313" key="1">
    <source>
        <dbReference type="EMBL" id="MBL1409023.1"/>
    </source>
</evidence>
<name>A0ABS1R2Y3_9SPHI</name>
<dbReference type="Pfam" id="PF16407">
    <property type="entry name" value="PKD_2"/>
    <property type="match status" value="1"/>
</dbReference>
<protein>
    <recommendedName>
        <fullName evidence="3">PKD family protein</fullName>
    </recommendedName>
</protein>
<dbReference type="RefSeq" id="WP_202102771.1">
    <property type="nucleotide sequence ID" value="NZ_JAERTY010000004.1"/>
</dbReference>
<evidence type="ECO:0008006" key="3">
    <source>
        <dbReference type="Google" id="ProtNLM"/>
    </source>
</evidence>
<evidence type="ECO:0000313" key="2">
    <source>
        <dbReference type="Proteomes" id="UP000625283"/>
    </source>
</evidence>
<reference evidence="1 2" key="1">
    <citation type="submission" date="2021-01" db="EMBL/GenBank/DDBJ databases">
        <title>C459-1 draft genome sequence.</title>
        <authorList>
            <person name="Zhang X.-F."/>
        </authorList>
    </citation>
    <scope>NUCLEOTIDE SEQUENCE [LARGE SCALE GENOMIC DNA]</scope>
    <source>
        <strain evidence="2">C459-1</strain>
    </source>
</reference>
<sequence>MKYLHLLCLLTLFGSSCVKDNSTGRILPIDDILIEGIEDTLRVSMDDNLIIDPKVTSKMEKTEEDLDFVWYSYTNTSQFVADTLGKNRKLQVAVAMSPGTYDLVLRVTDRSTGIFYKYNSKLQVVNDFTTGIMILAETGGKSMVHFLNTVSGKFIEDAYGKGNEGAVAGSNPVSITYNPQNFSFPAEVLILNKDLDGGVVINPVTFKKDRVLRNSFLTPWQGSDIIQSQGYVGRGGGLQDYIIIDGQLHNRSVNAGDIKFKPGLLGDYYLSTMYFNEGASRSGFYDNKNMRFLCHNNTSGSLNQYLSGSTIDIIDPNKVNLKLIYSGTVSSNEYFGLFEDPSGQNRWLLRFAMNSLSQSFTAKEKFIVTAADIMNAEKYASSSALQNYLFYSIGNAIYVYNIVSKSGGKILDLGSNIQIDFMEMNGVELKVGFRDHTKTTLKGGFATYGISTLGGINAQRTRLKEGICDRIVDLTDKK</sequence>
<dbReference type="InterPro" id="IPR032183">
    <property type="entry name" value="PKD-like"/>
</dbReference>
<dbReference type="Proteomes" id="UP000625283">
    <property type="component" value="Unassembled WGS sequence"/>
</dbReference>
<accession>A0ABS1R2Y3</accession>
<dbReference type="PROSITE" id="PS51257">
    <property type="entry name" value="PROKAR_LIPOPROTEIN"/>
    <property type="match status" value="1"/>
</dbReference>
<gene>
    <name evidence="1" type="ORF">JKG61_09700</name>
</gene>
<keyword evidence="2" id="KW-1185">Reference proteome</keyword>
<comment type="caution">
    <text evidence="1">The sequence shown here is derived from an EMBL/GenBank/DDBJ whole genome shotgun (WGS) entry which is preliminary data.</text>
</comment>
<proteinExistence type="predicted"/>
<dbReference type="EMBL" id="JAERTY010000004">
    <property type="protein sequence ID" value="MBL1409023.1"/>
    <property type="molecule type" value="Genomic_DNA"/>
</dbReference>
<organism evidence="1 2">
    <name type="scientific">Sphingobacterium faecale</name>
    <dbReference type="NCBI Taxonomy" id="2803775"/>
    <lineage>
        <taxon>Bacteria</taxon>
        <taxon>Pseudomonadati</taxon>
        <taxon>Bacteroidota</taxon>
        <taxon>Sphingobacteriia</taxon>
        <taxon>Sphingobacteriales</taxon>
        <taxon>Sphingobacteriaceae</taxon>
        <taxon>Sphingobacterium</taxon>
    </lineage>
</organism>